<evidence type="ECO:0000313" key="2">
    <source>
        <dbReference type="EMBL" id="KAE9172408.1"/>
    </source>
</evidence>
<protein>
    <submittedName>
        <fullName evidence="2">Uncharacterized protein</fullName>
    </submittedName>
</protein>
<evidence type="ECO:0000313" key="4">
    <source>
        <dbReference type="Proteomes" id="UP000488956"/>
    </source>
</evidence>
<gene>
    <name evidence="2" type="ORF">PF005_g26727</name>
    <name evidence="1" type="ORF">PF010_g25976</name>
</gene>
<dbReference type="EMBL" id="QXGB01003160">
    <property type="protein sequence ID" value="KAE9172408.1"/>
    <property type="molecule type" value="Genomic_DNA"/>
</dbReference>
<dbReference type="EMBL" id="QXFX01003106">
    <property type="protein sequence ID" value="KAE9071177.1"/>
    <property type="molecule type" value="Genomic_DNA"/>
</dbReference>
<evidence type="ECO:0000313" key="1">
    <source>
        <dbReference type="EMBL" id="KAE9071177.1"/>
    </source>
</evidence>
<evidence type="ECO:0000313" key="3">
    <source>
        <dbReference type="Proteomes" id="UP000433483"/>
    </source>
</evidence>
<name>A0A6A3VRZ4_9STRA</name>
<comment type="caution">
    <text evidence="2">The sequence shown here is derived from an EMBL/GenBank/DDBJ whole genome shotgun (WGS) entry which is preliminary data.</text>
</comment>
<dbReference type="AlphaFoldDB" id="A0A6A3VRZ4"/>
<organism evidence="2 3">
    <name type="scientific">Phytophthora fragariae</name>
    <dbReference type="NCBI Taxonomy" id="53985"/>
    <lineage>
        <taxon>Eukaryota</taxon>
        <taxon>Sar</taxon>
        <taxon>Stramenopiles</taxon>
        <taxon>Oomycota</taxon>
        <taxon>Peronosporomycetes</taxon>
        <taxon>Peronosporales</taxon>
        <taxon>Peronosporaceae</taxon>
        <taxon>Phytophthora</taxon>
    </lineage>
</organism>
<accession>A0A6A3VRZ4</accession>
<keyword evidence="3" id="KW-1185">Reference proteome</keyword>
<proteinExistence type="predicted"/>
<dbReference type="Proteomes" id="UP000488956">
    <property type="component" value="Unassembled WGS sequence"/>
</dbReference>
<dbReference type="Proteomes" id="UP000433483">
    <property type="component" value="Unassembled WGS sequence"/>
</dbReference>
<reference evidence="2 3" key="1">
    <citation type="submission" date="2018-08" db="EMBL/GenBank/DDBJ databases">
        <title>Genomic investigation of the strawberry pathogen Phytophthora fragariae indicates pathogenicity is determined by transcriptional variation in three key races.</title>
        <authorList>
            <person name="Adams T.M."/>
            <person name="Armitage A.D."/>
            <person name="Sobczyk M.K."/>
            <person name="Bates H.J."/>
            <person name="Dunwell J.M."/>
            <person name="Nellist C.F."/>
            <person name="Harrison R.J."/>
        </authorList>
    </citation>
    <scope>NUCLEOTIDE SEQUENCE [LARGE SCALE GENOMIC DNA]</scope>
    <source>
        <strain evidence="2 3">NOV-27</strain>
        <strain evidence="1 4">ONT-3</strain>
    </source>
</reference>
<sequence length="122" mass="13252">MLISRGPFLPWRRFVSANAMYVPSGYCCVASHSRSFLSSRALALRASFSYRRLVLDTRTNSSLDGVTTGPVLVTSIAASTTSSSCPLSGTTAARTTSTTCPLSREARAARRSRRSCSRSFRF</sequence>